<keyword evidence="2" id="KW-0201">Cytochrome c-type biogenesis</keyword>
<name>G8R6S1_OWEHD</name>
<feature type="transmembrane region" description="Helical" evidence="3">
    <location>
        <begin position="47"/>
        <end position="70"/>
    </location>
</feature>
<gene>
    <name evidence="6" type="ordered locus">Oweho_0192</name>
</gene>
<comment type="similarity">
    <text evidence="1">Belongs to the CcmF/CycK/Ccl1/NrfE/CcsA family.</text>
</comment>
<dbReference type="PANTHER" id="PTHR43653:SF1">
    <property type="entry name" value="CYTOCHROME C-TYPE BIOGENESIS PROTEIN CCMF"/>
    <property type="match status" value="1"/>
</dbReference>
<dbReference type="AlphaFoldDB" id="G8R6S1"/>
<feature type="transmembrane region" description="Helical" evidence="3">
    <location>
        <begin position="437"/>
        <end position="457"/>
    </location>
</feature>
<dbReference type="Pfam" id="PF16327">
    <property type="entry name" value="CcmF_C"/>
    <property type="match status" value="1"/>
</dbReference>
<protein>
    <submittedName>
        <fullName evidence="6">Cytochrome c biogenesis factor</fullName>
    </submittedName>
</protein>
<dbReference type="InterPro" id="IPR002541">
    <property type="entry name" value="Cyt_c_assembly"/>
</dbReference>
<dbReference type="GO" id="GO:0020037">
    <property type="term" value="F:heme binding"/>
    <property type="evidence" value="ECO:0007669"/>
    <property type="project" value="InterPro"/>
</dbReference>
<dbReference type="GO" id="GO:0016020">
    <property type="term" value="C:membrane"/>
    <property type="evidence" value="ECO:0007669"/>
    <property type="project" value="InterPro"/>
</dbReference>
<dbReference type="PATRIC" id="fig|926562.3.peg.197"/>
<accession>G8R6S1</accession>
<proteinExistence type="inferred from homology"/>
<dbReference type="InterPro" id="IPR003567">
    <property type="entry name" value="Cyt_c_biogenesis"/>
</dbReference>
<feature type="domain" description="Cytochrome c assembly protein" evidence="4">
    <location>
        <begin position="108"/>
        <end position="326"/>
    </location>
</feature>
<dbReference type="EMBL" id="CP003156">
    <property type="protein sequence ID" value="AEV31214.1"/>
    <property type="molecule type" value="Genomic_DNA"/>
</dbReference>
<feature type="transmembrane region" description="Helical" evidence="3">
    <location>
        <begin position="493"/>
        <end position="514"/>
    </location>
</feature>
<keyword evidence="3" id="KW-0812">Transmembrane</keyword>
<feature type="transmembrane region" description="Helical" evidence="3">
    <location>
        <begin position="777"/>
        <end position="801"/>
    </location>
</feature>
<dbReference type="eggNOG" id="COG1138">
    <property type="taxonomic scope" value="Bacteria"/>
</dbReference>
<evidence type="ECO:0000259" key="5">
    <source>
        <dbReference type="Pfam" id="PF16327"/>
    </source>
</evidence>
<dbReference type="Pfam" id="PF01578">
    <property type="entry name" value="Cytochrom_C_asm"/>
    <property type="match status" value="1"/>
</dbReference>
<keyword evidence="3" id="KW-0472">Membrane</keyword>
<feature type="transmembrane region" description="Helical" evidence="3">
    <location>
        <begin position="239"/>
        <end position="260"/>
    </location>
</feature>
<evidence type="ECO:0000313" key="7">
    <source>
        <dbReference type="Proteomes" id="UP000005631"/>
    </source>
</evidence>
<dbReference type="STRING" id="926562.Oweho_0192"/>
<organism evidence="6 7">
    <name type="scientific">Owenweeksia hongkongensis (strain DSM 17368 / CIP 108786 / JCM 12287 / NRRL B-23963 / UST20020801)</name>
    <dbReference type="NCBI Taxonomy" id="926562"/>
    <lineage>
        <taxon>Bacteria</taxon>
        <taxon>Pseudomonadati</taxon>
        <taxon>Bacteroidota</taxon>
        <taxon>Flavobacteriia</taxon>
        <taxon>Flavobacteriales</taxon>
        <taxon>Owenweeksiaceae</taxon>
        <taxon>Owenweeksia</taxon>
    </lineage>
</organism>
<feature type="transmembrane region" description="Helical" evidence="3">
    <location>
        <begin position="129"/>
        <end position="151"/>
    </location>
</feature>
<evidence type="ECO:0000256" key="3">
    <source>
        <dbReference type="SAM" id="Phobius"/>
    </source>
</evidence>
<dbReference type="RefSeq" id="WP_014200575.1">
    <property type="nucleotide sequence ID" value="NC_016599.1"/>
</dbReference>
<dbReference type="OrthoDB" id="9814290at2"/>
<dbReference type="GO" id="GO:0017004">
    <property type="term" value="P:cytochrome complex assembly"/>
    <property type="evidence" value="ECO:0007669"/>
    <property type="project" value="UniProtKB-KW"/>
</dbReference>
<evidence type="ECO:0000256" key="2">
    <source>
        <dbReference type="ARBA" id="ARBA00022748"/>
    </source>
</evidence>
<dbReference type="PRINTS" id="PR01410">
    <property type="entry name" value="CCBIOGENESIS"/>
</dbReference>
<sequence>MEYVGEHLLPGQLGRLFVSLAFVGAVVAAIAYYFFIQNKQNSFKKLARVSFLVHVGSVFGIVLTLFYLLLSHYFEYDYVWKHSSMELPFKYVFSAFWEGQEGSFILWLFWHAVLGTILMFTAKKWEAPAMIVFALVQAFLASMILGIYPFGLKIGSSPFVLMRNVPENIGLPWTEVSDYLLRFPGFMDGTGLNPLLQNYWMTIHPPTLFLGFASTLVPFAFAMAALFNKEYKGWVKPAIPWAYFSVLILGVGILMGGAWAYEALSFGGFWAWDPVENSSLVPWIVMVGAAHLLLIVKNRKTGLTSAFFMTLLSFLLILYSTFLTRSGVLGDSSVHAFVDLGLSGQLLIYLLFFIVIAFGMFFYRYKGIPKSKKDDELSSREFWMFIGSLVLLIAAFQIIFSTSIPVINQLIGPEGLVPMMSDKMAPPLDAIDHYNSFQVPFSIVIALLIAFGQFLNYRHTSAKKFWKNISLSILVGAGITALFATAYDFWQEPLYLILLFTGIFATVSNIDYWLRIGRGNMSIGGASIAHVGFAMILIGSLISNAKKEVISETNVFLSEDLPSNENALLELADTVKLGQYMAIWNGMRDEDNKQFYDVTYYDTQADGSLKETFALEPFLQMSDQMGPTPNPSTKHYWNKDIYTHVTYSSYLEPRTDDGYSGEVEAEFNRGDTVIYEQHFIVMDSLQVNAAMNEETGEMAFLKLTAKMRIINVLGETYEVAPEYILDGNMLSHEDVYMEQQGFKIRFSDVNTENNKIKITLWTKVPEDEKPFIVMKAIVFPLINLLWAGCILMAFGTGIAIWQRVKREK</sequence>
<dbReference type="HOGENOM" id="CLU_015041_3_0_10"/>
<evidence type="ECO:0000259" key="4">
    <source>
        <dbReference type="Pfam" id="PF01578"/>
    </source>
</evidence>
<feature type="transmembrane region" description="Helical" evidence="3">
    <location>
        <begin position="521"/>
        <end position="542"/>
    </location>
</feature>
<feature type="domain" description="Cytochrome c-type biogenesis protein CcmF C-terminal" evidence="5">
    <location>
        <begin position="347"/>
        <end position="545"/>
    </location>
</feature>
<feature type="transmembrane region" description="Helical" evidence="3">
    <location>
        <begin position="342"/>
        <end position="362"/>
    </location>
</feature>
<feature type="transmembrane region" description="Helical" evidence="3">
    <location>
        <begin position="303"/>
        <end position="322"/>
    </location>
</feature>
<dbReference type="GO" id="GO:0015232">
    <property type="term" value="F:heme transmembrane transporter activity"/>
    <property type="evidence" value="ECO:0007669"/>
    <property type="project" value="InterPro"/>
</dbReference>
<feature type="transmembrane region" description="Helical" evidence="3">
    <location>
        <begin position="469"/>
        <end position="487"/>
    </location>
</feature>
<dbReference type="PANTHER" id="PTHR43653">
    <property type="entry name" value="CYTOCHROME C ASSEMBLY PROTEIN-RELATED"/>
    <property type="match status" value="1"/>
</dbReference>
<reference evidence="6 7" key="1">
    <citation type="journal article" date="2012" name="Stand. Genomic Sci.">
        <title>Genome sequence of the orange-pigmented seawater bacterium Owenweeksia hongkongensis type strain (UST20020801(T)).</title>
        <authorList>
            <person name="Riedel T."/>
            <person name="Held B."/>
            <person name="Nolan M."/>
            <person name="Lucas S."/>
            <person name="Lapidus A."/>
            <person name="Tice H."/>
            <person name="Del Rio T.G."/>
            <person name="Cheng J.F."/>
            <person name="Han C."/>
            <person name="Tapia R."/>
            <person name="Goodwin L.A."/>
            <person name="Pitluck S."/>
            <person name="Liolios K."/>
            <person name="Mavromatis K."/>
            <person name="Pagani I."/>
            <person name="Ivanova N."/>
            <person name="Mikhailova N."/>
            <person name="Pati A."/>
            <person name="Chen A."/>
            <person name="Palaniappan K."/>
            <person name="Rohde M."/>
            <person name="Tindall B.J."/>
            <person name="Detter J.C."/>
            <person name="Goker M."/>
            <person name="Woyke T."/>
            <person name="Bristow J."/>
            <person name="Eisen J.A."/>
            <person name="Markowitz V."/>
            <person name="Hugenholtz P."/>
            <person name="Klenk H.P."/>
            <person name="Kyrpides N.C."/>
        </authorList>
    </citation>
    <scope>NUCLEOTIDE SEQUENCE</scope>
    <source>
        <strain evidence="7">DSM 17368 / JCM 12287 / NRRL B-23963</strain>
    </source>
</reference>
<feature type="transmembrane region" description="Helical" evidence="3">
    <location>
        <begin position="208"/>
        <end position="227"/>
    </location>
</feature>
<feature type="transmembrane region" description="Helical" evidence="3">
    <location>
        <begin position="382"/>
        <end position="400"/>
    </location>
</feature>
<keyword evidence="7" id="KW-1185">Reference proteome</keyword>
<evidence type="ECO:0000256" key="1">
    <source>
        <dbReference type="ARBA" id="ARBA00009186"/>
    </source>
</evidence>
<dbReference type="InterPro" id="IPR032523">
    <property type="entry name" value="CcmF_C"/>
</dbReference>
<keyword evidence="3" id="KW-1133">Transmembrane helix</keyword>
<feature type="transmembrane region" description="Helical" evidence="3">
    <location>
        <begin position="280"/>
        <end position="296"/>
    </location>
</feature>
<feature type="transmembrane region" description="Helical" evidence="3">
    <location>
        <begin position="104"/>
        <end position="122"/>
    </location>
</feature>
<dbReference type="Proteomes" id="UP000005631">
    <property type="component" value="Chromosome"/>
</dbReference>
<evidence type="ECO:0000313" key="6">
    <source>
        <dbReference type="EMBL" id="AEV31214.1"/>
    </source>
</evidence>
<dbReference type="KEGG" id="oho:Oweho_0192"/>
<feature type="transmembrane region" description="Helical" evidence="3">
    <location>
        <begin position="16"/>
        <end position="35"/>
    </location>
</feature>